<dbReference type="OrthoDB" id="9132708at2"/>
<evidence type="ECO:0000313" key="2">
    <source>
        <dbReference type="Proteomes" id="UP000054903"/>
    </source>
</evidence>
<reference evidence="1" key="1">
    <citation type="submission" date="2016-01" db="EMBL/GenBank/DDBJ databases">
        <authorList>
            <person name="Peeters C."/>
        </authorList>
    </citation>
    <scope>NUCLEOTIDE SEQUENCE</scope>
    <source>
        <strain evidence="1">LMG 29320</strain>
    </source>
</reference>
<gene>
    <name evidence="1" type="ORF">AWB77_03517</name>
</gene>
<organism evidence="1 2">
    <name type="scientific">Caballeronia fortuita</name>
    <dbReference type="NCBI Taxonomy" id="1777138"/>
    <lineage>
        <taxon>Bacteria</taxon>
        <taxon>Pseudomonadati</taxon>
        <taxon>Pseudomonadota</taxon>
        <taxon>Betaproteobacteria</taxon>
        <taxon>Burkholderiales</taxon>
        <taxon>Burkholderiaceae</taxon>
        <taxon>Caballeronia</taxon>
    </lineage>
</organism>
<proteinExistence type="predicted"/>
<name>A0A158C188_9BURK</name>
<dbReference type="Proteomes" id="UP000054903">
    <property type="component" value="Unassembled WGS sequence"/>
</dbReference>
<dbReference type="AlphaFoldDB" id="A0A158C188"/>
<comment type="caution">
    <text evidence="1">The sequence shown here is derived from an EMBL/GenBank/DDBJ whole genome shotgun (WGS) entry which is preliminary data.</text>
</comment>
<accession>A0A158C188</accession>
<evidence type="ECO:0000313" key="1">
    <source>
        <dbReference type="EMBL" id="SAK76020.1"/>
    </source>
</evidence>
<dbReference type="RefSeq" id="WP_157694827.1">
    <property type="nucleotide sequence ID" value="NZ_FCNX02000008.1"/>
</dbReference>
<keyword evidence="2" id="KW-1185">Reference proteome</keyword>
<dbReference type="EMBL" id="FCNX02000008">
    <property type="protein sequence ID" value="SAK76020.1"/>
    <property type="molecule type" value="Genomic_DNA"/>
</dbReference>
<sequence length="83" mass="9132">MNIFNRLAHREFLVLVAIAASALTLQIRQHSVDTAAQNEHAARLDHGRICEPPAADPAKLRVLPADCGISTDMRPQRAHASWV</sequence>
<protein>
    <submittedName>
        <fullName evidence="1">Uncharacterized protein</fullName>
    </submittedName>
</protein>